<proteinExistence type="predicted"/>
<accession>A0A9X4AAI9</accession>
<reference evidence="1" key="1">
    <citation type="journal article" date="2022" name="Microorganisms">
        <title>Antibiotic Susceptibility, Resistance Gene Determinants and Corresponding Genomic Regions in Lactobacillus amylovorus Isolates Derived from Wild Boars and Domestic Pigs.</title>
        <authorList>
            <person name="Moravkova M."/>
            <person name="Kostovova I."/>
            <person name="Kavanova K."/>
            <person name="Pechar R."/>
            <person name="Stanek S."/>
            <person name="Brychta A."/>
            <person name="Zeman M."/>
            <person name="Kubasova T."/>
        </authorList>
    </citation>
    <scope>NUCLEOTIDE SEQUENCE</scope>
    <source>
        <strain evidence="1">M490A</strain>
    </source>
</reference>
<protein>
    <submittedName>
        <fullName evidence="1">Bacteriophage Gp15 family protein</fullName>
    </submittedName>
</protein>
<dbReference type="RefSeq" id="WP_271880738.1">
    <property type="nucleotide sequence ID" value="NZ_JAOTGY010000007.1"/>
</dbReference>
<evidence type="ECO:0000313" key="2">
    <source>
        <dbReference type="Proteomes" id="UP001141981"/>
    </source>
</evidence>
<evidence type="ECO:0000313" key="1">
    <source>
        <dbReference type="EMBL" id="MDB6257997.1"/>
    </source>
</evidence>
<reference evidence="1" key="2">
    <citation type="submission" date="2022-10" db="EMBL/GenBank/DDBJ databases">
        <authorList>
            <person name="Kostovova I."/>
            <person name="Moravkova M."/>
            <person name="Pechar R."/>
        </authorList>
    </citation>
    <scope>NUCLEOTIDE SEQUENCE</scope>
    <source>
        <strain evidence="1">M490A</strain>
    </source>
</reference>
<organism evidence="1 2">
    <name type="scientific">Lactobacillus amylovorus</name>
    <dbReference type="NCBI Taxonomy" id="1604"/>
    <lineage>
        <taxon>Bacteria</taxon>
        <taxon>Bacillati</taxon>
        <taxon>Bacillota</taxon>
        <taxon>Bacilli</taxon>
        <taxon>Lactobacillales</taxon>
        <taxon>Lactobacillaceae</taxon>
        <taxon>Lactobacillus</taxon>
    </lineage>
</organism>
<dbReference type="Pfam" id="PF06854">
    <property type="entry name" value="Phage_Gp15"/>
    <property type="match status" value="1"/>
</dbReference>
<dbReference type="InterPro" id="IPR009660">
    <property type="entry name" value="Phage_A500_Gp15"/>
</dbReference>
<sequence>MLSLTEDPHLKINYQGVDYPVDFAFDTVINYFNLLEEPELSNEEKIEGAIDLFFGNTPNKPDLDNVDFYEFAIRAINHEISDYPYGKNTGQASGSQYVKYVDYTKDAGAIYAGFLQQYNIDLTKERGKLQWNQFHALFDGLSDKTQIKQIIQIRQKPLNDVDKDSIADWQNAKAYYALDDWRNNAESMAYTQHIFDMIKAQTRKEG</sequence>
<gene>
    <name evidence="1" type="ORF">ODU72_04800</name>
</gene>
<dbReference type="EMBL" id="JAOTGY010000007">
    <property type="protein sequence ID" value="MDB6257997.1"/>
    <property type="molecule type" value="Genomic_DNA"/>
</dbReference>
<name>A0A9X4AAI9_LACAM</name>
<comment type="caution">
    <text evidence="1">The sequence shown here is derived from an EMBL/GenBank/DDBJ whole genome shotgun (WGS) entry which is preliminary data.</text>
</comment>
<dbReference type="Proteomes" id="UP001141981">
    <property type="component" value="Unassembled WGS sequence"/>
</dbReference>
<dbReference type="AlphaFoldDB" id="A0A9X4AAI9"/>